<name>A0A815GIQ1_9BILA</name>
<dbReference type="Proteomes" id="UP000663877">
    <property type="component" value="Unassembled WGS sequence"/>
</dbReference>
<dbReference type="AlphaFoldDB" id="A0A815GIQ1"/>
<reference evidence="1" key="1">
    <citation type="submission" date="2021-02" db="EMBL/GenBank/DDBJ databases">
        <authorList>
            <person name="Nowell W R."/>
        </authorList>
    </citation>
    <scope>NUCLEOTIDE SEQUENCE</scope>
</reference>
<organism evidence="1 4">
    <name type="scientific">Adineta steineri</name>
    <dbReference type="NCBI Taxonomy" id="433720"/>
    <lineage>
        <taxon>Eukaryota</taxon>
        <taxon>Metazoa</taxon>
        <taxon>Spiralia</taxon>
        <taxon>Gnathifera</taxon>
        <taxon>Rotifera</taxon>
        <taxon>Eurotatoria</taxon>
        <taxon>Bdelloidea</taxon>
        <taxon>Adinetida</taxon>
        <taxon>Adinetidae</taxon>
        <taxon>Adineta</taxon>
    </lineage>
</organism>
<protein>
    <submittedName>
        <fullName evidence="1">Uncharacterized protein</fullName>
    </submittedName>
</protein>
<dbReference type="EMBL" id="CAJNOI010000746">
    <property type="protein sequence ID" value="CAF1338803.1"/>
    <property type="molecule type" value="Genomic_DNA"/>
</dbReference>
<accession>A0A815GIQ1</accession>
<keyword evidence="3" id="KW-1185">Reference proteome</keyword>
<evidence type="ECO:0000313" key="2">
    <source>
        <dbReference type="EMBL" id="CAF1592123.1"/>
    </source>
</evidence>
<dbReference type="EMBL" id="CAJNOM010001106">
    <property type="protein sequence ID" value="CAF1592123.1"/>
    <property type="molecule type" value="Genomic_DNA"/>
</dbReference>
<evidence type="ECO:0000313" key="1">
    <source>
        <dbReference type="EMBL" id="CAF1338803.1"/>
    </source>
</evidence>
<comment type="caution">
    <text evidence="1">The sequence shown here is derived from an EMBL/GenBank/DDBJ whole genome shotgun (WGS) entry which is preliminary data.</text>
</comment>
<proteinExistence type="predicted"/>
<sequence length="128" mass="15105">MYINFLFSSDTSTQNCDYINNKHFLTREKLQQDDYQQKTKLLLNDTFNKTQIVEVQEDKEGEQEEEPNFSIDMTNNDITTLLEADETSTIRSCPDFYQSQTSINIYDQPPVHSISQWANDELLKYMKI</sequence>
<evidence type="ECO:0000313" key="3">
    <source>
        <dbReference type="Proteomes" id="UP000663832"/>
    </source>
</evidence>
<evidence type="ECO:0000313" key="4">
    <source>
        <dbReference type="Proteomes" id="UP000663877"/>
    </source>
</evidence>
<gene>
    <name evidence="1" type="ORF">BJG266_LOCUS34295</name>
    <name evidence="2" type="ORF">QVE165_LOCUS51390</name>
</gene>
<dbReference type="Proteomes" id="UP000663832">
    <property type="component" value="Unassembled WGS sequence"/>
</dbReference>